<proteinExistence type="inferred from homology"/>
<dbReference type="Gene3D" id="3.30.40.10">
    <property type="entry name" value="Zinc/RING finger domain, C3HC4 (zinc finger)"/>
    <property type="match status" value="1"/>
</dbReference>
<keyword evidence="9" id="KW-0833">Ubl conjugation pathway</keyword>
<evidence type="ECO:0000256" key="7">
    <source>
        <dbReference type="ARBA" id="ARBA00022723"/>
    </source>
</evidence>
<keyword evidence="17" id="KW-0732">Signal</keyword>
<dbReference type="GO" id="GO:0016020">
    <property type="term" value="C:membrane"/>
    <property type="evidence" value="ECO:0007669"/>
    <property type="project" value="UniProtKB-SubCell"/>
</dbReference>
<comment type="pathway">
    <text evidence="3">Protein modification; protein ubiquitination.</text>
</comment>
<gene>
    <name evidence="19" type="ORF">BUALT_Bualt19G0058700</name>
</gene>
<feature type="compositionally biased region" description="Basic and acidic residues" evidence="15">
    <location>
        <begin position="395"/>
        <end position="405"/>
    </location>
</feature>
<comment type="subcellular location">
    <subcellularLocation>
        <location evidence="2">Membrane</location>
        <topology evidence="2">Single-pass membrane protein</topology>
    </subcellularLocation>
</comment>
<evidence type="ECO:0000259" key="18">
    <source>
        <dbReference type="PROSITE" id="PS50089"/>
    </source>
</evidence>
<dbReference type="SMART" id="SM00184">
    <property type="entry name" value="RING"/>
    <property type="match status" value="1"/>
</dbReference>
<evidence type="ECO:0000256" key="12">
    <source>
        <dbReference type="ARBA" id="ARBA00023136"/>
    </source>
</evidence>
<organism evidence="19 20">
    <name type="scientific">Buddleja alternifolia</name>
    <dbReference type="NCBI Taxonomy" id="168488"/>
    <lineage>
        <taxon>Eukaryota</taxon>
        <taxon>Viridiplantae</taxon>
        <taxon>Streptophyta</taxon>
        <taxon>Embryophyta</taxon>
        <taxon>Tracheophyta</taxon>
        <taxon>Spermatophyta</taxon>
        <taxon>Magnoliopsida</taxon>
        <taxon>eudicotyledons</taxon>
        <taxon>Gunneridae</taxon>
        <taxon>Pentapetalae</taxon>
        <taxon>asterids</taxon>
        <taxon>lamiids</taxon>
        <taxon>Lamiales</taxon>
        <taxon>Scrophulariaceae</taxon>
        <taxon>Buddlejeae</taxon>
        <taxon>Buddleja</taxon>
    </lineage>
</organism>
<evidence type="ECO:0000256" key="13">
    <source>
        <dbReference type="ARBA" id="ARBA00024209"/>
    </source>
</evidence>
<evidence type="ECO:0000256" key="1">
    <source>
        <dbReference type="ARBA" id="ARBA00000900"/>
    </source>
</evidence>
<comment type="caution">
    <text evidence="19">The sequence shown here is derived from an EMBL/GenBank/DDBJ whole genome shotgun (WGS) entry which is preliminary data.</text>
</comment>
<dbReference type="PANTHER" id="PTHR14155">
    <property type="entry name" value="RING FINGER DOMAIN-CONTAINING"/>
    <property type="match status" value="1"/>
</dbReference>
<dbReference type="GO" id="GO:0061630">
    <property type="term" value="F:ubiquitin protein ligase activity"/>
    <property type="evidence" value="ECO:0007669"/>
    <property type="project" value="UniProtKB-EC"/>
</dbReference>
<dbReference type="PANTHER" id="PTHR14155:SF263">
    <property type="entry name" value="E3 UBIQUITIN-PROTEIN LIGASE ATL6"/>
    <property type="match status" value="1"/>
</dbReference>
<dbReference type="InterPro" id="IPR001841">
    <property type="entry name" value="Znf_RING"/>
</dbReference>
<evidence type="ECO:0000256" key="15">
    <source>
        <dbReference type="SAM" id="MobiDB-lite"/>
    </source>
</evidence>
<dbReference type="Proteomes" id="UP000826271">
    <property type="component" value="Unassembled WGS sequence"/>
</dbReference>
<feature type="region of interest" description="Disordered" evidence="15">
    <location>
        <begin position="369"/>
        <end position="416"/>
    </location>
</feature>
<keyword evidence="7" id="KW-0479">Metal-binding</keyword>
<dbReference type="AlphaFoldDB" id="A0AAV6W5T5"/>
<evidence type="ECO:0000256" key="5">
    <source>
        <dbReference type="ARBA" id="ARBA00022679"/>
    </source>
</evidence>
<keyword evidence="20" id="KW-1185">Reference proteome</keyword>
<evidence type="ECO:0000256" key="8">
    <source>
        <dbReference type="ARBA" id="ARBA00022771"/>
    </source>
</evidence>
<evidence type="ECO:0000256" key="16">
    <source>
        <dbReference type="SAM" id="Phobius"/>
    </source>
</evidence>
<dbReference type="InterPro" id="IPR013083">
    <property type="entry name" value="Znf_RING/FYVE/PHD"/>
</dbReference>
<evidence type="ECO:0000256" key="10">
    <source>
        <dbReference type="ARBA" id="ARBA00022833"/>
    </source>
</evidence>
<keyword evidence="6 16" id="KW-0812">Transmembrane</keyword>
<reference evidence="19" key="1">
    <citation type="submission" date="2019-10" db="EMBL/GenBank/DDBJ databases">
        <authorList>
            <person name="Zhang R."/>
            <person name="Pan Y."/>
            <person name="Wang J."/>
            <person name="Ma R."/>
            <person name="Yu S."/>
        </authorList>
    </citation>
    <scope>NUCLEOTIDE SEQUENCE</scope>
    <source>
        <strain evidence="19">LA-IB0</strain>
        <tissue evidence="19">Leaf</tissue>
    </source>
</reference>
<feature type="chain" id="PRO_5043899552" description="RING-type E3 ubiquitin transferase" evidence="17">
    <location>
        <begin position="42"/>
        <end position="416"/>
    </location>
</feature>
<dbReference type="InterPro" id="IPR053238">
    <property type="entry name" value="RING-H2_zinc_finger"/>
</dbReference>
<protein>
    <recommendedName>
        <fullName evidence="4">RING-type E3 ubiquitin transferase</fullName>
        <ecNumber evidence="4">2.3.2.27</ecNumber>
    </recommendedName>
</protein>
<comment type="similarity">
    <text evidence="13">Belongs to the RING-type zinc finger family. ATL subfamily.</text>
</comment>
<accession>A0AAV6W5T5</accession>
<keyword evidence="10" id="KW-0862">Zinc</keyword>
<evidence type="ECO:0000256" key="3">
    <source>
        <dbReference type="ARBA" id="ARBA00004906"/>
    </source>
</evidence>
<dbReference type="Pfam" id="PF13639">
    <property type="entry name" value="zf-RING_2"/>
    <property type="match status" value="1"/>
</dbReference>
<evidence type="ECO:0000256" key="14">
    <source>
        <dbReference type="PROSITE-ProRule" id="PRU00175"/>
    </source>
</evidence>
<feature type="signal peptide" evidence="17">
    <location>
        <begin position="1"/>
        <end position="41"/>
    </location>
</feature>
<evidence type="ECO:0000256" key="9">
    <source>
        <dbReference type="ARBA" id="ARBA00022786"/>
    </source>
</evidence>
<sequence length="416" mass="46075">MKTTCRRSLLTSTITERHASVSLLLFLSLLLLSQQIATVGAQPSAPPADNQYPYARFTPSMAIIIVVLIAALFFMGFFSIYIRHCSDSSGAAGSVRRALSMRGRRAAAARGLDASVIETFPTFSYSEVKDHKIGKGTLECAVCLNEFEEDETLRLIPKCDHVFHPECIDAWLESHVTCPVCRANLTPQLGDEPVQPEPELTIATNQEMNDNNNNNMERSNSRNEEIAIQVDHGDQPVHGAGNRNSSFEYPNRPPRSWSIKRPKMFGGFGKFRSHSTGHSLVQPGENLERFTLRLPTEVRKDVMNRASLNRTASCAVTLPREGSSRRGYRTGGGEGSSRAGRSYRRIERSDREVKSDRWDFFTRGLSMRSPKVVAENSDGSTSKATPVKMPSFKCLEPKTAGDEIRPFSGDSGQSPV</sequence>
<keyword evidence="8 14" id="KW-0863">Zinc-finger</keyword>
<dbReference type="SUPFAM" id="SSF57850">
    <property type="entry name" value="RING/U-box"/>
    <property type="match status" value="1"/>
</dbReference>
<keyword evidence="5" id="KW-0808">Transferase</keyword>
<keyword evidence="12 16" id="KW-0472">Membrane</keyword>
<dbReference type="EMBL" id="WHWC01000019">
    <property type="protein sequence ID" value="KAG8363787.1"/>
    <property type="molecule type" value="Genomic_DNA"/>
</dbReference>
<evidence type="ECO:0000256" key="4">
    <source>
        <dbReference type="ARBA" id="ARBA00012483"/>
    </source>
</evidence>
<name>A0AAV6W5T5_9LAMI</name>
<dbReference type="FunFam" id="3.30.40.10:FF:000187">
    <property type="entry name" value="E3 ubiquitin-protein ligase ATL6"/>
    <property type="match status" value="1"/>
</dbReference>
<evidence type="ECO:0000313" key="19">
    <source>
        <dbReference type="EMBL" id="KAG8363787.1"/>
    </source>
</evidence>
<dbReference type="EC" id="2.3.2.27" evidence="4"/>
<feature type="domain" description="RING-type" evidence="18">
    <location>
        <begin position="140"/>
        <end position="182"/>
    </location>
</feature>
<dbReference type="CDD" id="cd16461">
    <property type="entry name" value="RING-H2_EL5-like"/>
    <property type="match status" value="1"/>
</dbReference>
<evidence type="ECO:0000256" key="6">
    <source>
        <dbReference type="ARBA" id="ARBA00022692"/>
    </source>
</evidence>
<comment type="catalytic activity">
    <reaction evidence="1">
        <text>S-ubiquitinyl-[E2 ubiquitin-conjugating enzyme]-L-cysteine + [acceptor protein]-L-lysine = [E2 ubiquitin-conjugating enzyme]-L-cysteine + N(6)-ubiquitinyl-[acceptor protein]-L-lysine.</text>
        <dbReference type="EC" id="2.3.2.27"/>
    </reaction>
</comment>
<evidence type="ECO:0000256" key="11">
    <source>
        <dbReference type="ARBA" id="ARBA00022989"/>
    </source>
</evidence>
<evidence type="ECO:0000256" key="2">
    <source>
        <dbReference type="ARBA" id="ARBA00004167"/>
    </source>
</evidence>
<feature type="transmembrane region" description="Helical" evidence="16">
    <location>
        <begin position="57"/>
        <end position="82"/>
    </location>
</feature>
<dbReference type="GO" id="GO:0008270">
    <property type="term" value="F:zinc ion binding"/>
    <property type="evidence" value="ECO:0007669"/>
    <property type="project" value="UniProtKB-KW"/>
</dbReference>
<keyword evidence="11 16" id="KW-1133">Transmembrane helix</keyword>
<evidence type="ECO:0000256" key="17">
    <source>
        <dbReference type="SAM" id="SignalP"/>
    </source>
</evidence>
<evidence type="ECO:0000313" key="20">
    <source>
        <dbReference type="Proteomes" id="UP000826271"/>
    </source>
</evidence>
<dbReference type="PROSITE" id="PS50089">
    <property type="entry name" value="ZF_RING_2"/>
    <property type="match status" value="1"/>
</dbReference>
<feature type="region of interest" description="Disordered" evidence="15">
    <location>
        <begin position="318"/>
        <end position="348"/>
    </location>
</feature>